<proteinExistence type="inferred from homology"/>
<dbReference type="RefSeq" id="WP_257858346.1">
    <property type="nucleotide sequence ID" value="NZ_CP102516.1"/>
</dbReference>
<comment type="cofactor">
    <cofactor evidence="1">
        <name>FAD</name>
        <dbReference type="ChEBI" id="CHEBI:57692"/>
    </cofactor>
</comment>
<gene>
    <name evidence="8" type="ORF">NRK68_35795</name>
</gene>
<name>A0ABY5Q842_9ACTN</name>
<dbReference type="PANTHER" id="PTHR42784">
    <property type="entry name" value="PYRANOSE 2-OXIDASE"/>
    <property type="match status" value="1"/>
</dbReference>
<sequence length="578" mass="63334">MDTSMNTSLDTSMDTSSYDVVIVGAGVAGALAACRIKESRPHARVLLIDAGDNAIDTTQRAAFVDAYQLSAAKNVPSPYAALRNNKDGYAPSSDGVGDPVAMNRYYVETGPDLYKSGFQRMVGGSTWAWRGNSPRFLPSDFEMKTRFGVAVDWPLTYNDLEPFYAQAENELGVSGNRTEWETATPRSTDFPMPGIVPSYGDELVRTALASLTEIDEVPVTVVTTPQARNTRDYQGRPACQGNSSCIPVCPSGAKYDASVHVRRARDELGVEVRTGCTVTRLAPRPGTASPTVVFRDWTTTDRPEQQVNGTHIVLALNAIETPKLWLISGLDNRSDQVGRNLMDHLAEEVVGLFGQPVFPFRGPQSTLSIETFRDGDWRRTTGAFRMTIGNDGWGRFESPGAALDKLMWDPAAKRLRHYGDDLRDKLAERVTRMMRIGYSTEQLPDPANRVTLSDQRDQLDVPRPKIAFRIDDYSKRALAYGHSVARRIWEHLEHTAGAEEVEPLQPSLKYNGAGHPMGTTRMGTDRATSVVDADGRSHAHPGLWIVGNSVFPTGSTANPTLTLAALTLRTADKLAATL</sequence>
<dbReference type="PANTHER" id="PTHR42784:SF1">
    <property type="entry name" value="PYRANOSE 2-OXIDASE"/>
    <property type="match status" value="1"/>
</dbReference>
<evidence type="ECO:0000259" key="7">
    <source>
        <dbReference type="Pfam" id="PF05199"/>
    </source>
</evidence>
<keyword evidence="4" id="KW-0274">FAD</keyword>
<evidence type="ECO:0000313" key="9">
    <source>
        <dbReference type="Proteomes" id="UP001057738"/>
    </source>
</evidence>
<dbReference type="InterPro" id="IPR051473">
    <property type="entry name" value="P2Ox-like"/>
</dbReference>
<keyword evidence="8" id="KW-0614">Plasmid</keyword>
<keyword evidence="3" id="KW-0285">Flavoprotein</keyword>
<evidence type="ECO:0000256" key="3">
    <source>
        <dbReference type="ARBA" id="ARBA00022630"/>
    </source>
</evidence>
<dbReference type="InterPro" id="IPR036188">
    <property type="entry name" value="FAD/NAD-bd_sf"/>
</dbReference>
<dbReference type="GeneID" id="95578906"/>
<reference evidence="8" key="1">
    <citation type="submission" date="2022-08" db="EMBL/GenBank/DDBJ databases">
        <authorList>
            <person name="Tian L."/>
        </authorList>
    </citation>
    <scope>NUCLEOTIDE SEQUENCE</scope>
    <source>
        <strain evidence="8">CM253</strain>
        <plasmid evidence="8">psa3239</plasmid>
    </source>
</reference>
<comment type="similarity">
    <text evidence="2">Belongs to the GMC oxidoreductase family.</text>
</comment>
<dbReference type="Proteomes" id="UP001057738">
    <property type="component" value="Plasmid psa3239"/>
</dbReference>
<evidence type="ECO:0000259" key="6">
    <source>
        <dbReference type="Pfam" id="PF00732"/>
    </source>
</evidence>
<dbReference type="Gene3D" id="3.50.50.60">
    <property type="entry name" value="FAD/NAD(P)-binding domain"/>
    <property type="match status" value="2"/>
</dbReference>
<dbReference type="InterPro" id="IPR000172">
    <property type="entry name" value="GMC_OxRdtase_N"/>
</dbReference>
<organism evidence="8 9">
    <name type="scientific">Streptomyces yangpuensis</name>
    <dbReference type="NCBI Taxonomy" id="1648182"/>
    <lineage>
        <taxon>Bacteria</taxon>
        <taxon>Bacillati</taxon>
        <taxon>Actinomycetota</taxon>
        <taxon>Actinomycetes</taxon>
        <taxon>Kitasatosporales</taxon>
        <taxon>Streptomycetaceae</taxon>
        <taxon>Streptomyces</taxon>
    </lineage>
</organism>
<dbReference type="SUPFAM" id="SSF51905">
    <property type="entry name" value="FAD/NAD(P)-binding domain"/>
    <property type="match status" value="1"/>
</dbReference>
<geneLocation type="plasmid" evidence="8 9">
    <name>psa3239</name>
</geneLocation>
<evidence type="ECO:0000256" key="2">
    <source>
        <dbReference type="ARBA" id="ARBA00010790"/>
    </source>
</evidence>
<protein>
    <submittedName>
        <fullName evidence="8">GMC family oxidoreductase</fullName>
    </submittedName>
</protein>
<evidence type="ECO:0000256" key="4">
    <source>
        <dbReference type="ARBA" id="ARBA00022827"/>
    </source>
</evidence>
<keyword evidence="5" id="KW-0560">Oxidoreductase</keyword>
<feature type="domain" description="Glucose-methanol-choline oxidoreductase C-terminal" evidence="7">
    <location>
        <begin position="444"/>
        <end position="566"/>
    </location>
</feature>
<feature type="domain" description="Glucose-methanol-choline oxidoreductase N-terminal" evidence="6">
    <location>
        <begin position="238"/>
        <end position="345"/>
    </location>
</feature>
<evidence type="ECO:0000256" key="5">
    <source>
        <dbReference type="ARBA" id="ARBA00023002"/>
    </source>
</evidence>
<dbReference type="Pfam" id="PF05199">
    <property type="entry name" value="GMC_oxred_C"/>
    <property type="match status" value="1"/>
</dbReference>
<accession>A0ABY5Q842</accession>
<keyword evidence="9" id="KW-1185">Reference proteome</keyword>
<dbReference type="InterPro" id="IPR007867">
    <property type="entry name" value="GMC_OxRtase_C"/>
</dbReference>
<dbReference type="Pfam" id="PF00732">
    <property type="entry name" value="GMC_oxred_N"/>
    <property type="match status" value="1"/>
</dbReference>
<evidence type="ECO:0000256" key="1">
    <source>
        <dbReference type="ARBA" id="ARBA00001974"/>
    </source>
</evidence>
<evidence type="ECO:0000313" key="8">
    <source>
        <dbReference type="EMBL" id="UUY52621.1"/>
    </source>
</evidence>
<dbReference type="EMBL" id="CP102516">
    <property type="protein sequence ID" value="UUY52621.1"/>
    <property type="molecule type" value="Genomic_DNA"/>
</dbReference>